<evidence type="ECO:0000313" key="6">
    <source>
        <dbReference type="Proteomes" id="UP000244248"/>
    </source>
</evidence>
<keyword evidence="3" id="KW-0804">Transcription</keyword>
<evidence type="ECO:0000256" key="2">
    <source>
        <dbReference type="ARBA" id="ARBA00023125"/>
    </source>
</evidence>
<evidence type="ECO:0000256" key="1">
    <source>
        <dbReference type="ARBA" id="ARBA00023015"/>
    </source>
</evidence>
<keyword evidence="6" id="KW-1185">Reference proteome</keyword>
<sequence length="378" mass="42533">MSILKAATRASARIRQLATLDISGPQLAPLVLQELHALLPFEVGIYNHTAADGSYHYFVDEQNADQVLTPMSVDPYFFQLENEVVRPESESVLCEFGPTPMTEALRISRSEFLQHPYYNEALRLAGGDDGVRMLPRSRDGQPVGRILIGRDSRKHHDQLISRADLQAMTRVQHWISHALQPRELTPTLEYDTNDVALLVVGHDMRLQHLSPNAERLVSLAFGGRWRRQGSLPEALVQVLRGLRQLNKSEHHACPPVLDKISPWGRFSFRAHLLDATPANVSELISNNSHISAYGITVTHEVPKALRLITAVQKTDLPQRQAEVCYWLASGYTHQDIADRNGISINTAIYHSQQIYSRFNVSNRKELALQLLTTSATQH</sequence>
<gene>
    <name evidence="5" type="ORF">CJD38_17305</name>
</gene>
<dbReference type="InterPro" id="IPR016032">
    <property type="entry name" value="Sig_transdc_resp-reg_C-effctor"/>
</dbReference>
<dbReference type="PANTHER" id="PTHR44688">
    <property type="entry name" value="DNA-BINDING TRANSCRIPTIONAL ACTIVATOR DEVR_DOSR"/>
    <property type="match status" value="1"/>
</dbReference>
<dbReference type="SMART" id="SM00421">
    <property type="entry name" value="HTH_LUXR"/>
    <property type="match status" value="1"/>
</dbReference>
<keyword evidence="2" id="KW-0238">DNA-binding</keyword>
<dbReference type="InterPro" id="IPR000792">
    <property type="entry name" value="Tscrpt_reg_LuxR_C"/>
</dbReference>
<dbReference type="GO" id="GO:0003677">
    <property type="term" value="F:DNA binding"/>
    <property type="evidence" value="ECO:0007669"/>
    <property type="project" value="UniProtKB-KW"/>
</dbReference>
<evidence type="ECO:0000313" key="5">
    <source>
        <dbReference type="EMBL" id="PTU29110.1"/>
    </source>
</evidence>
<dbReference type="InterPro" id="IPR036388">
    <property type="entry name" value="WH-like_DNA-bd_sf"/>
</dbReference>
<organism evidence="5 6">
    <name type="scientific">Stenotrophobium rhamnosiphilum</name>
    <dbReference type="NCBI Taxonomy" id="2029166"/>
    <lineage>
        <taxon>Bacteria</taxon>
        <taxon>Pseudomonadati</taxon>
        <taxon>Pseudomonadota</taxon>
        <taxon>Gammaproteobacteria</taxon>
        <taxon>Nevskiales</taxon>
        <taxon>Nevskiaceae</taxon>
        <taxon>Stenotrophobium</taxon>
    </lineage>
</organism>
<keyword evidence="1" id="KW-0805">Transcription regulation</keyword>
<evidence type="ECO:0000259" key="4">
    <source>
        <dbReference type="SMART" id="SM00421"/>
    </source>
</evidence>
<dbReference type="Proteomes" id="UP000244248">
    <property type="component" value="Unassembled WGS sequence"/>
</dbReference>
<dbReference type="OrthoDB" id="9774661at2"/>
<dbReference type="PANTHER" id="PTHR44688:SF16">
    <property type="entry name" value="DNA-BINDING TRANSCRIPTIONAL ACTIVATOR DEVR_DOSR"/>
    <property type="match status" value="1"/>
</dbReference>
<dbReference type="RefSeq" id="WP_107941641.1">
    <property type="nucleotide sequence ID" value="NZ_QANS01000008.1"/>
</dbReference>
<dbReference type="EMBL" id="QANS01000008">
    <property type="protein sequence ID" value="PTU29110.1"/>
    <property type="molecule type" value="Genomic_DNA"/>
</dbReference>
<dbReference type="GO" id="GO:0006355">
    <property type="term" value="P:regulation of DNA-templated transcription"/>
    <property type="evidence" value="ECO:0007669"/>
    <property type="project" value="InterPro"/>
</dbReference>
<evidence type="ECO:0000256" key="3">
    <source>
        <dbReference type="ARBA" id="ARBA00023163"/>
    </source>
</evidence>
<dbReference type="CDD" id="cd06170">
    <property type="entry name" value="LuxR_C_like"/>
    <property type="match status" value="1"/>
</dbReference>
<dbReference type="Pfam" id="PF00196">
    <property type="entry name" value="GerE"/>
    <property type="match status" value="1"/>
</dbReference>
<dbReference type="SUPFAM" id="SSF46894">
    <property type="entry name" value="C-terminal effector domain of the bipartite response regulators"/>
    <property type="match status" value="1"/>
</dbReference>
<feature type="domain" description="HTH luxR-type" evidence="4">
    <location>
        <begin position="313"/>
        <end position="370"/>
    </location>
</feature>
<dbReference type="AlphaFoldDB" id="A0A2T5MBJ5"/>
<name>A0A2T5MBJ5_9GAMM</name>
<accession>A0A2T5MBJ5</accession>
<reference evidence="5 6" key="1">
    <citation type="submission" date="2018-04" db="EMBL/GenBank/DDBJ databases">
        <title>Novel species isolated from glacier.</title>
        <authorList>
            <person name="Liu Q."/>
            <person name="Xin Y.-H."/>
        </authorList>
    </citation>
    <scope>NUCLEOTIDE SEQUENCE [LARGE SCALE GENOMIC DNA]</scope>
    <source>
        <strain evidence="5 6">GT1R17</strain>
    </source>
</reference>
<protein>
    <recommendedName>
        <fullName evidence="4">HTH luxR-type domain-containing protein</fullName>
    </recommendedName>
</protein>
<proteinExistence type="predicted"/>
<comment type="caution">
    <text evidence="5">The sequence shown here is derived from an EMBL/GenBank/DDBJ whole genome shotgun (WGS) entry which is preliminary data.</text>
</comment>
<dbReference type="Gene3D" id="1.10.10.10">
    <property type="entry name" value="Winged helix-like DNA-binding domain superfamily/Winged helix DNA-binding domain"/>
    <property type="match status" value="1"/>
</dbReference>